<dbReference type="Gene3D" id="2.10.10.20">
    <property type="entry name" value="Carbohydrate-binding module superfamily 5/12"/>
    <property type="match status" value="2"/>
</dbReference>
<dbReference type="GO" id="GO:0005975">
    <property type="term" value="P:carbohydrate metabolic process"/>
    <property type="evidence" value="ECO:0007669"/>
    <property type="project" value="InterPro"/>
</dbReference>
<dbReference type="GO" id="GO:0005576">
    <property type="term" value="C:extracellular region"/>
    <property type="evidence" value="ECO:0007669"/>
    <property type="project" value="InterPro"/>
</dbReference>
<proteinExistence type="predicted"/>
<feature type="compositionally biased region" description="Polar residues" evidence="2">
    <location>
        <begin position="536"/>
        <end position="547"/>
    </location>
</feature>
<keyword evidence="1 4" id="KW-0378">Hydrolase</keyword>
<dbReference type="InterPro" id="IPR003610">
    <property type="entry name" value="CBM5/12"/>
</dbReference>
<dbReference type="EMBL" id="SGXT01000013">
    <property type="protein sequence ID" value="RZT62252.1"/>
    <property type="molecule type" value="Genomic_DNA"/>
</dbReference>
<accession>A0A4Q7TRK5</accession>
<dbReference type="InterPro" id="IPR036573">
    <property type="entry name" value="CBM_sf_5/12"/>
</dbReference>
<dbReference type="InterPro" id="IPR017853">
    <property type="entry name" value="GH"/>
</dbReference>
<organism evidence="4 5">
    <name type="scientific">Microcella alkaliphila</name>
    <dbReference type="NCBI Taxonomy" id="279828"/>
    <lineage>
        <taxon>Bacteria</taxon>
        <taxon>Bacillati</taxon>
        <taxon>Actinomycetota</taxon>
        <taxon>Actinomycetes</taxon>
        <taxon>Micrococcales</taxon>
        <taxon>Microbacteriaceae</taxon>
        <taxon>Microcella</taxon>
    </lineage>
</organism>
<dbReference type="PANTHER" id="PTHR42976:SF1">
    <property type="entry name" value="GH18 DOMAIN-CONTAINING PROTEIN-RELATED"/>
    <property type="match status" value="1"/>
</dbReference>
<dbReference type="SUPFAM" id="SSF51445">
    <property type="entry name" value="(Trans)glycosidases"/>
    <property type="match status" value="1"/>
</dbReference>
<dbReference type="OrthoDB" id="99456at2"/>
<evidence type="ECO:0000256" key="2">
    <source>
        <dbReference type="SAM" id="MobiDB-lite"/>
    </source>
</evidence>
<evidence type="ECO:0000256" key="1">
    <source>
        <dbReference type="ARBA" id="ARBA00022801"/>
    </source>
</evidence>
<dbReference type="RefSeq" id="WP_130281263.1">
    <property type="nucleotide sequence ID" value="NZ_SGXT01000013.1"/>
</dbReference>
<dbReference type="SMART" id="SM00495">
    <property type="entry name" value="ChtBD3"/>
    <property type="match status" value="2"/>
</dbReference>
<gene>
    <name evidence="4" type="ORF">EV140_0771</name>
</gene>
<protein>
    <submittedName>
        <fullName evidence="4">Chitinase (Glycosyl hydrolase family 18)</fullName>
    </submittedName>
</protein>
<dbReference type="InterPro" id="IPR052750">
    <property type="entry name" value="GH18_Chitinase"/>
</dbReference>
<comment type="caution">
    <text evidence="4">The sequence shown here is derived from an EMBL/GenBank/DDBJ whole genome shotgun (WGS) entry which is preliminary data.</text>
</comment>
<dbReference type="PANTHER" id="PTHR42976">
    <property type="entry name" value="BIFUNCTIONAL CHITINASE/LYSOZYME-RELATED"/>
    <property type="match status" value="1"/>
</dbReference>
<feature type="region of interest" description="Disordered" evidence="2">
    <location>
        <begin position="528"/>
        <end position="547"/>
    </location>
</feature>
<name>A0A4Q7TRK5_9MICO</name>
<dbReference type="AlphaFoldDB" id="A0A4Q7TRK5"/>
<dbReference type="Proteomes" id="UP000292408">
    <property type="component" value="Unassembled WGS sequence"/>
</dbReference>
<feature type="domain" description="Chitin-binding type-3" evidence="3">
    <location>
        <begin position="397"/>
        <end position="441"/>
    </location>
</feature>
<dbReference type="SUPFAM" id="SSF51055">
    <property type="entry name" value="Carbohydrate binding domain"/>
    <property type="match status" value="2"/>
</dbReference>
<dbReference type="GO" id="GO:0004553">
    <property type="term" value="F:hydrolase activity, hydrolyzing O-glycosyl compounds"/>
    <property type="evidence" value="ECO:0007669"/>
    <property type="project" value="InterPro"/>
</dbReference>
<evidence type="ECO:0000313" key="4">
    <source>
        <dbReference type="EMBL" id="RZT62252.1"/>
    </source>
</evidence>
<dbReference type="CDD" id="cd12215">
    <property type="entry name" value="ChiC_BD"/>
    <property type="match status" value="2"/>
</dbReference>
<dbReference type="Gene3D" id="3.20.20.80">
    <property type="entry name" value="Glycosidases"/>
    <property type="match status" value="1"/>
</dbReference>
<evidence type="ECO:0000313" key="5">
    <source>
        <dbReference type="Proteomes" id="UP000292408"/>
    </source>
</evidence>
<evidence type="ECO:0000259" key="3">
    <source>
        <dbReference type="SMART" id="SM00495"/>
    </source>
</evidence>
<dbReference type="Pfam" id="PF02839">
    <property type="entry name" value="CBM_5_12"/>
    <property type="match status" value="1"/>
</dbReference>
<keyword evidence="5" id="KW-1185">Reference proteome</keyword>
<feature type="domain" description="Chitin-binding type-3" evidence="3">
    <location>
        <begin position="465"/>
        <end position="513"/>
    </location>
</feature>
<sequence>MAAAPRPSILWRDGRRLSPFRALIALLLTSGLGVFGYTHVTDWVATQAETQEEPWFAAYVDVTATPTFAFENVDAQTAQDIVLSFIVADRDDPCLPTWGTAYTMDEASQALDLDRRLARFSQAGADFTVSFGGLLNDELATVCTDHDELVAAYGSVVDRYDLTTIDLDVEGINLSDREAGERRAAAIAELQQQRRASGDELAVWMTLPVIPSGMTEDGTTAVQQMIEAGVDLAGVNVMTMNYGQARDTGESMAEASIRALQSTHRQLGVIYQIAEIELSDATLWRKVGATPMIGQNDVFEEIFTLEDAYELNAFAIDTTIGRMGMWSLNRDVPCGPNYVDLRRVSDACSGIPQGEARFSDILAEGFTGRIDSVAGFVTTPEPRDPAEYIDDPETSPYPIWNAEFAYLAGTKVVWHRNVYEAKWWTRGELPDNPVLNEWETPWVLVGPVLDGEKPMQIPTLPYGTYPEWEGTAVYDRGARVLFDDTAYEAKWWTQGDSPAAHAADPDSSPWVPVRLDEIEEILRDLETGELIHEGSGTITDSTNNDSP</sequence>
<reference evidence="4 5" key="1">
    <citation type="journal article" date="2015" name="Stand. Genomic Sci.">
        <title>Genomic Encyclopedia of Bacterial and Archaeal Type Strains, Phase III: the genomes of soil and plant-associated and newly described type strains.</title>
        <authorList>
            <person name="Whitman W.B."/>
            <person name="Woyke T."/>
            <person name="Klenk H.P."/>
            <person name="Zhou Y."/>
            <person name="Lilburn T.G."/>
            <person name="Beck B.J."/>
            <person name="De Vos P."/>
            <person name="Vandamme P."/>
            <person name="Eisen J.A."/>
            <person name="Garrity G."/>
            <person name="Hugenholtz P."/>
            <person name="Kyrpides N.C."/>
        </authorList>
    </citation>
    <scope>NUCLEOTIDE SEQUENCE [LARGE SCALE GENOMIC DNA]</scope>
    <source>
        <strain evidence="4 5">AC4r</strain>
    </source>
</reference>
<dbReference type="GO" id="GO:0030246">
    <property type="term" value="F:carbohydrate binding"/>
    <property type="evidence" value="ECO:0007669"/>
    <property type="project" value="InterPro"/>
</dbReference>
<dbReference type="CDD" id="cd06543">
    <property type="entry name" value="GH18_PF-ChiA-like"/>
    <property type="match status" value="1"/>
</dbReference>